<proteinExistence type="inferred from homology"/>
<name>A0A2M8KVN7_9BACT</name>
<evidence type="ECO:0000256" key="6">
    <source>
        <dbReference type="ARBA" id="ARBA00023316"/>
    </source>
</evidence>
<keyword evidence="3" id="KW-0133">Cell shape</keyword>
<dbReference type="Proteomes" id="UP000231569">
    <property type="component" value="Unassembled WGS sequence"/>
</dbReference>
<dbReference type="EMBL" id="PFEE01000006">
    <property type="protein sequence ID" value="PJE63978.1"/>
    <property type="molecule type" value="Genomic_DNA"/>
</dbReference>
<dbReference type="PROSITE" id="PS51191">
    <property type="entry name" value="FEMABX"/>
    <property type="match status" value="1"/>
</dbReference>
<organism evidence="8 9">
    <name type="scientific">Candidatus Roizmanbacteria bacterium CG10_big_fil_rev_8_21_14_0_10_45_7</name>
    <dbReference type="NCBI Taxonomy" id="1974854"/>
    <lineage>
        <taxon>Bacteria</taxon>
        <taxon>Candidatus Roizmaniibacteriota</taxon>
    </lineage>
</organism>
<evidence type="ECO:0000313" key="8">
    <source>
        <dbReference type="EMBL" id="PJE63978.1"/>
    </source>
</evidence>
<evidence type="ECO:0000259" key="7">
    <source>
        <dbReference type="Pfam" id="PF13480"/>
    </source>
</evidence>
<dbReference type="InterPro" id="IPR038740">
    <property type="entry name" value="BioF2-like_GNAT_dom"/>
</dbReference>
<evidence type="ECO:0000256" key="4">
    <source>
        <dbReference type="ARBA" id="ARBA00022984"/>
    </source>
</evidence>
<feature type="domain" description="BioF2-like acetyltransferase" evidence="7">
    <location>
        <begin position="191"/>
        <end position="317"/>
    </location>
</feature>
<dbReference type="PANTHER" id="PTHR36174:SF1">
    <property type="entry name" value="LIPID II:GLYCINE GLYCYLTRANSFERASE"/>
    <property type="match status" value="1"/>
</dbReference>
<evidence type="ECO:0000256" key="2">
    <source>
        <dbReference type="ARBA" id="ARBA00022679"/>
    </source>
</evidence>
<keyword evidence="5" id="KW-0012">Acyltransferase</keyword>
<evidence type="ECO:0000256" key="3">
    <source>
        <dbReference type="ARBA" id="ARBA00022960"/>
    </source>
</evidence>
<dbReference type="Gene3D" id="3.40.630.30">
    <property type="match status" value="2"/>
</dbReference>
<evidence type="ECO:0000256" key="1">
    <source>
        <dbReference type="ARBA" id="ARBA00009943"/>
    </source>
</evidence>
<accession>A0A2M8KVN7</accession>
<dbReference type="GO" id="GO:0008360">
    <property type="term" value="P:regulation of cell shape"/>
    <property type="evidence" value="ECO:0007669"/>
    <property type="project" value="UniProtKB-KW"/>
</dbReference>
<sequence length="379" mass="43843">MVSVWIEGVGFSFARITVRMMTVPAINSTAAILTILRMSMHSTPTIDKKTWNSLVHHPMQSWEWGEVKKRVGTPIVRYAYVEDENPTAFLMTMHPVPLLGVMAYCGRSAWPTNKQAQGIYTYLREKGCMMAKFEPALVTEEAGKYQIPLLNRSFTIDHIRYTQSRSTIFAPHTFTLNLAFTKEELLSHMKSKTRYNIGLATRKGVVVRDTTEEPKSLEEFFDLYRQTSTRQRYFGRNRDYMKTLWDELGGTMARIYTAYYQGMPLSSYMIFYFKQGAYYVYGGSSAQHKEVMASNLLMWEAILDAKKRGCTEFDMWGALPLQHNPHNPWAGFHRFKEGFGGRHRTFIPALDMVLDPFKYWLFDVGWPIRNALLGITSRL</sequence>
<dbReference type="GO" id="GO:0009252">
    <property type="term" value="P:peptidoglycan biosynthetic process"/>
    <property type="evidence" value="ECO:0007669"/>
    <property type="project" value="UniProtKB-KW"/>
</dbReference>
<dbReference type="GO" id="GO:0016755">
    <property type="term" value="F:aminoacyltransferase activity"/>
    <property type="evidence" value="ECO:0007669"/>
    <property type="project" value="InterPro"/>
</dbReference>
<dbReference type="Pfam" id="PF13480">
    <property type="entry name" value="Acetyltransf_6"/>
    <property type="match status" value="1"/>
</dbReference>
<comment type="caution">
    <text evidence="8">The sequence shown here is derived from an EMBL/GenBank/DDBJ whole genome shotgun (WGS) entry which is preliminary data.</text>
</comment>
<dbReference type="GO" id="GO:0071555">
    <property type="term" value="P:cell wall organization"/>
    <property type="evidence" value="ECO:0007669"/>
    <property type="project" value="UniProtKB-KW"/>
</dbReference>
<dbReference type="InterPro" id="IPR003447">
    <property type="entry name" value="FEMABX"/>
</dbReference>
<dbReference type="InterPro" id="IPR016181">
    <property type="entry name" value="Acyl_CoA_acyltransferase"/>
</dbReference>
<evidence type="ECO:0000256" key="5">
    <source>
        <dbReference type="ARBA" id="ARBA00023315"/>
    </source>
</evidence>
<keyword evidence="2" id="KW-0808">Transferase</keyword>
<evidence type="ECO:0000313" key="9">
    <source>
        <dbReference type="Proteomes" id="UP000231569"/>
    </source>
</evidence>
<gene>
    <name evidence="8" type="ORF">COU89_00295</name>
</gene>
<reference evidence="9" key="1">
    <citation type="submission" date="2017-09" db="EMBL/GenBank/DDBJ databases">
        <title>Depth-based differentiation of microbial function through sediment-hosted aquifers and enrichment of novel symbionts in the deep terrestrial subsurface.</title>
        <authorList>
            <person name="Probst A.J."/>
            <person name="Ladd B."/>
            <person name="Jarett J.K."/>
            <person name="Geller-Mcgrath D.E."/>
            <person name="Sieber C.M.K."/>
            <person name="Emerson J.B."/>
            <person name="Anantharaman K."/>
            <person name="Thomas B.C."/>
            <person name="Malmstrom R."/>
            <person name="Stieglmeier M."/>
            <person name="Klingl A."/>
            <person name="Woyke T."/>
            <person name="Ryan C.M."/>
            <person name="Banfield J.F."/>
        </authorList>
    </citation>
    <scope>NUCLEOTIDE SEQUENCE [LARGE SCALE GENOMIC DNA]</scope>
</reference>
<comment type="similarity">
    <text evidence="1">Belongs to the FemABX family.</text>
</comment>
<protein>
    <recommendedName>
        <fullName evidence="7">BioF2-like acetyltransferase domain-containing protein</fullName>
    </recommendedName>
</protein>
<dbReference type="PANTHER" id="PTHR36174">
    <property type="entry name" value="LIPID II:GLYCINE GLYCYLTRANSFERASE"/>
    <property type="match status" value="1"/>
</dbReference>
<dbReference type="SUPFAM" id="SSF55729">
    <property type="entry name" value="Acyl-CoA N-acyltransferases (Nat)"/>
    <property type="match status" value="2"/>
</dbReference>
<dbReference type="InterPro" id="IPR050644">
    <property type="entry name" value="PG_Glycine_Bridge_Synth"/>
</dbReference>
<keyword evidence="6" id="KW-0961">Cell wall biogenesis/degradation</keyword>
<dbReference type="AlphaFoldDB" id="A0A2M8KVN7"/>
<keyword evidence="4" id="KW-0573">Peptidoglycan synthesis</keyword>